<evidence type="ECO:0000313" key="2">
    <source>
        <dbReference type="Proteomes" id="UP001062846"/>
    </source>
</evidence>
<name>A0ACC0PVC3_RHOML</name>
<sequence>MLLRMAIGLRPWRVSPFRFRPCLGGSDLMAGGSVDGSLKRGKIYKRFKMKQNLENPPKSPERPKRYTRFKMTARKKTIQKPQQQQEGPKTRSQTTNKRKEKEQLDEEEKETKVKSKMITKKQKTQEQEGKKEEEEDIKEVTEEEVKPKRLQYRSNLYSIVSLLHDVKFSQVQSEQIQKSPFANMLFAITEGSIDEQMVKKSDLILVKLIETYKRGQAKFLLAGKDIALTDLELGVIFGITSGPVKIHIKTHGRRPDTEFANRVFAGASTMHLPTMREIIEHILKPPVKKKQKKDQKEVSETEAAKDLARLLTLYTIGTLFFPTTGPNLNWSYLKLIEDLENSANYNWSEFITNYLVNELNSKNPTIVGGCTTALLVKQPELELTEQERGLFATLVLHEQEGKHKEQEPETQEENPQEENQDVKNLILELQQRIEVLEKENNVMKVEIKDRDKKIQEKELLIVELHQNVESLQNELSGYRKQSANYTDTEKETCSLHFEVEMLKEDIIENQVEIGGLYVEKDIAEEKIEEVTEELHDMAARCVSQHYKDQKIIEELEKQKQSKNVHNHESPIDDEDATEEEIDQTIKFTISSINAETQQTTKKRLRKSHTVDPSSLTKRVNKREDRKEKNMDDFQVYGKKKNKEKPTEKEKPAEKTAPELQYMGVETTKIPIWENHLSDGTVSLQEAIEILNEEDVQNTLIDSFTFMLEREQGDESQILFFKSSLWKRYVEGFVKKNHTPTFILSSQNQTIFQKQEFDAPIISPASPQQRPGTVDCGIIVCYIIDKLAHRDRISESLTTNEIRQYRVLLLYRFLHDEPRTWTETIWKDRKLASEIRFED</sequence>
<reference evidence="1" key="1">
    <citation type="submission" date="2022-02" db="EMBL/GenBank/DDBJ databases">
        <title>Plant Genome Project.</title>
        <authorList>
            <person name="Zhang R.-G."/>
        </authorList>
    </citation>
    <scope>NUCLEOTIDE SEQUENCE</scope>
    <source>
        <strain evidence="1">AT1</strain>
    </source>
</reference>
<evidence type="ECO:0000313" key="1">
    <source>
        <dbReference type="EMBL" id="KAI8569415.1"/>
    </source>
</evidence>
<dbReference type="Proteomes" id="UP001062846">
    <property type="component" value="Chromosome 2"/>
</dbReference>
<proteinExistence type="predicted"/>
<protein>
    <submittedName>
        <fullName evidence="1">Uncharacterized protein</fullName>
    </submittedName>
</protein>
<gene>
    <name evidence="1" type="ORF">RHMOL_Rhmol02G0277300</name>
</gene>
<dbReference type="EMBL" id="CM046389">
    <property type="protein sequence ID" value="KAI8569415.1"/>
    <property type="molecule type" value="Genomic_DNA"/>
</dbReference>
<keyword evidence="2" id="KW-1185">Reference proteome</keyword>
<organism evidence="1 2">
    <name type="scientific">Rhododendron molle</name>
    <name type="common">Chinese azalea</name>
    <name type="synonym">Azalea mollis</name>
    <dbReference type="NCBI Taxonomy" id="49168"/>
    <lineage>
        <taxon>Eukaryota</taxon>
        <taxon>Viridiplantae</taxon>
        <taxon>Streptophyta</taxon>
        <taxon>Embryophyta</taxon>
        <taxon>Tracheophyta</taxon>
        <taxon>Spermatophyta</taxon>
        <taxon>Magnoliopsida</taxon>
        <taxon>eudicotyledons</taxon>
        <taxon>Gunneridae</taxon>
        <taxon>Pentapetalae</taxon>
        <taxon>asterids</taxon>
        <taxon>Ericales</taxon>
        <taxon>Ericaceae</taxon>
        <taxon>Ericoideae</taxon>
        <taxon>Rhodoreae</taxon>
        <taxon>Rhododendron</taxon>
    </lineage>
</organism>
<comment type="caution">
    <text evidence="1">The sequence shown here is derived from an EMBL/GenBank/DDBJ whole genome shotgun (WGS) entry which is preliminary data.</text>
</comment>
<accession>A0ACC0PVC3</accession>